<gene>
    <name evidence="7" type="ORF">GCM10011335_40840</name>
</gene>
<dbReference type="PANTHER" id="PTHR43820">
    <property type="entry name" value="HIGH-AFFINITY BRANCHED-CHAIN AMINO ACID TRANSPORT ATP-BINDING PROTEIN LIVF"/>
    <property type="match status" value="1"/>
</dbReference>
<dbReference type="InterPro" id="IPR027417">
    <property type="entry name" value="P-loop_NTPase"/>
</dbReference>
<dbReference type="InterPro" id="IPR003593">
    <property type="entry name" value="AAA+_ATPase"/>
</dbReference>
<proteinExistence type="inferred from homology"/>
<dbReference type="AlphaFoldDB" id="A0A916Y6X8"/>
<evidence type="ECO:0000313" key="8">
    <source>
        <dbReference type="Proteomes" id="UP000613160"/>
    </source>
</evidence>
<dbReference type="RefSeq" id="WP_188854284.1">
    <property type="nucleotide sequence ID" value="NZ_BMJJ01000011.1"/>
</dbReference>
<evidence type="ECO:0000256" key="5">
    <source>
        <dbReference type="ARBA" id="ARBA00022970"/>
    </source>
</evidence>
<sequence>MSLLSIEALTGGYSEVDILNGIDVIVDAGQVVTIAGTNGAGKSTLAKAVVGLLPRVGGRILLDGTDLLGVPAEKRAALGVGYVPQVANVFAPLTVLENLEVVEGVKDRKGRIAELFALFPALAERRKARAGSLSGGERQQLAFARALMTRPRLVVLDEPTAALSPVLVEESFRRIAGLAGEGTAVLLIEQRARQALAISDIGYILDIGKVALTGPARALLDDERAASLYLGQAHAD</sequence>
<evidence type="ECO:0000256" key="2">
    <source>
        <dbReference type="ARBA" id="ARBA00022448"/>
    </source>
</evidence>
<evidence type="ECO:0000256" key="3">
    <source>
        <dbReference type="ARBA" id="ARBA00022741"/>
    </source>
</evidence>
<dbReference type="SMART" id="SM00382">
    <property type="entry name" value="AAA"/>
    <property type="match status" value="1"/>
</dbReference>
<comment type="caution">
    <text evidence="7">The sequence shown here is derived from an EMBL/GenBank/DDBJ whole genome shotgun (WGS) entry which is preliminary data.</text>
</comment>
<evidence type="ECO:0000256" key="4">
    <source>
        <dbReference type="ARBA" id="ARBA00022840"/>
    </source>
</evidence>
<evidence type="ECO:0000313" key="7">
    <source>
        <dbReference type="EMBL" id="GGD33678.1"/>
    </source>
</evidence>
<evidence type="ECO:0000259" key="6">
    <source>
        <dbReference type="PROSITE" id="PS50893"/>
    </source>
</evidence>
<dbReference type="GO" id="GO:0016887">
    <property type="term" value="F:ATP hydrolysis activity"/>
    <property type="evidence" value="ECO:0007669"/>
    <property type="project" value="InterPro"/>
</dbReference>
<dbReference type="Pfam" id="PF00005">
    <property type="entry name" value="ABC_tran"/>
    <property type="match status" value="1"/>
</dbReference>
<keyword evidence="5" id="KW-0029">Amino-acid transport</keyword>
<protein>
    <submittedName>
        <fullName evidence="7">Branched-chain amino acid ABC transporter ATP-binding protein</fullName>
    </submittedName>
</protein>
<comment type="similarity">
    <text evidence="1">Belongs to the ABC transporter superfamily.</text>
</comment>
<evidence type="ECO:0000256" key="1">
    <source>
        <dbReference type="ARBA" id="ARBA00005417"/>
    </source>
</evidence>
<dbReference type="GO" id="GO:0015807">
    <property type="term" value="P:L-amino acid transport"/>
    <property type="evidence" value="ECO:0007669"/>
    <property type="project" value="TreeGrafter"/>
</dbReference>
<dbReference type="GO" id="GO:0005524">
    <property type="term" value="F:ATP binding"/>
    <property type="evidence" value="ECO:0007669"/>
    <property type="project" value="UniProtKB-KW"/>
</dbReference>
<dbReference type="Gene3D" id="3.40.50.300">
    <property type="entry name" value="P-loop containing nucleotide triphosphate hydrolases"/>
    <property type="match status" value="1"/>
</dbReference>
<keyword evidence="8" id="KW-1185">Reference proteome</keyword>
<dbReference type="PROSITE" id="PS50893">
    <property type="entry name" value="ABC_TRANSPORTER_2"/>
    <property type="match status" value="1"/>
</dbReference>
<keyword evidence="3" id="KW-0547">Nucleotide-binding</keyword>
<accession>A0A916Y6X8</accession>
<dbReference type="Proteomes" id="UP000613160">
    <property type="component" value="Unassembled WGS sequence"/>
</dbReference>
<dbReference type="InterPro" id="IPR052156">
    <property type="entry name" value="BCAA_Transport_ATP-bd_LivF"/>
</dbReference>
<dbReference type="GO" id="GO:0015658">
    <property type="term" value="F:branched-chain amino acid transmembrane transporter activity"/>
    <property type="evidence" value="ECO:0007669"/>
    <property type="project" value="TreeGrafter"/>
</dbReference>
<name>A0A916Y6X8_9HYPH</name>
<organism evidence="7 8">
    <name type="scientific">Aureimonas glaciei</name>
    <dbReference type="NCBI Taxonomy" id="1776957"/>
    <lineage>
        <taxon>Bacteria</taxon>
        <taxon>Pseudomonadati</taxon>
        <taxon>Pseudomonadota</taxon>
        <taxon>Alphaproteobacteria</taxon>
        <taxon>Hyphomicrobiales</taxon>
        <taxon>Aurantimonadaceae</taxon>
        <taxon>Aureimonas</taxon>
    </lineage>
</organism>
<dbReference type="CDD" id="cd03224">
    <property type="entry name" value="ABC_TM1139_LivF_branched"/>
    <property type="match status" value="1"/>
</dbReference>
<dbReference type="EMBL" id="BMJJ01000011">
    <property type="protein sequence ID" value="GGD33678.1"/>
    <property type="molecule type" value="Genomic_DNA"/>
</dbReference>
<dbReference type="PANTHER" id="PTHR43820:SF4">
    <property type="entry name" value="HIGH-AFFINITY BRANCHED-CHAIN AMINO ACID TRANSPORT ATP-BINDING PROTEIN LIVF"/>
    <property type="match status" value="1"/>
</dbReference>
<feature type="domain" description="ABC transporter" evidence="6">
    <location>
        <begin position="4"/>
        <end position="232"/>
    </location>
</feature>
<dbReference type="SUPFAM" id="SSF52540">
    <property type="entry name" value="P-loop containing nucleoside triphosphate hydrolases"/>
    <property type="match status" value="1"/>
</dbReference>
<dbReference type="InterPro" id="IPR003439">
    <property type="entry name" value="ABC_transporter-like_ATP-bd"/>
</dbReference>
<reference evidence="7" key="1">
    <citation type="journal article" date="2014" name="Int. J. Syst. Evol. Microbiol.">
        <title>Complete genome sequence of Corynebacterium casei LMG S-19264T (=DSM 44701T), isolated from a smear-ripened cheese.</title>
        <authorList>
            <consortium name="US DOE Joint Genome Institute (JGI-PGF)"/>
            <person name="Walter F."/>
            <person name="Albersmeier A."/>
            <person name="Kalinowski J."/>
            <person name="Ruckert C."/>
        </authorList>
    </citation>
    <scope>NUCLEOTIDE SEQUENCE</scope>
    <source>
        <strain evidence="7">CGMCC 1.15493</strain>
    </source>
</reference>
<keyword evidence="2" id="KW-0813">Transport</keyword>
<reference evidence="7" key="2">
    <citation type="submission" date="2020-09" db="EMBL/GenBank/DDBJ databases">
        <authorList>
            <person name="Sun Q."/>
            <person name="Zhou Y."/>
        </authorList>
    </citation>
    <scope>NUCLEOTIDE SEQUENCE</scope>
    <source>
        <strain evidence="7">CGMCC 1.15493</strain>
    </source>
</reference>
<keyword evidence="4 7" id="KW-0067">ATP-binding</keyword>